<dbReference type="PANTHER" id="PTHR18952">
    <property type="entry name" value="CARBONIC ANHYDRASE"/>
    <property type="match status" value="1"/>
</dbReference>
<keyword evidence="5" id="KW-0732">Signal</keyword>
<dbReference type="GO" id="GO:0008270">
    <property type="term" value="F:zinc ion binding"/>
    <property type="evidence" value="ECO:0007669"/>
    <property type="project" value="InterPro"/>
</dbReference>
<feature type="chain" id="PRO_5039235640" description="Alpha-carbonic anhydrase domain-containing protein" evidence="5">
    <location>
        <begin position="24"/>
        <end position="269"/>
    </location>
</feature>
<comment type="similarity">
    <text evidence="3">Belongs to the alpha-class carbonic anhydrase family.</text>
</comment>
<organism evidence="7 8">
    <name type="scientific">Pisum sativum</name>
    <name type="common">Garden pea</name>
    <name type="synonym">Lathyrus oleraceus</name>
    <dbReference type="NCBI Taxonomy" id="3888"/>
    <lineage>
        <taxon>Eukaryota</taxon>
        <taxon>Viridiplantae</taxon>
        <taxon>Streptophyta</taxon>
        <taxon>Embryophyta</taxon>
        <taxon>Tracheophyta</taxon>
        <taxon>Spermatophyta</taxon>
        <taxon>Magnoliopsida</taxon>
        <taxon>eudicotyledons</taxon>
        <taxon>Gunneridae</taxon>
        <taxon>Pentapetalae</taxon>
        <taxon>rosids</taxon>
        <taxon>fabids</taxon>
        <taxon>Fabales</taxon>
        <taxon>Fabaceae</taxon>
        <taxon>Papilionoideae</taxon>
        <taxon>50 kb inversion clade</taxon>
        <taxon>NPAAA clade</taxon>
        <taxon>Hologalegina</taxon>
        <taxon>IRL clade</taxon>
        <taxon>Fabeae</taxon>
        <taxon>Lathyrus</taxon>
    </lineage>
</organism>
<dbReference type="OrthoDB" id="429145at2759"/>
<protein>
    <recommendedName>
        <fullName evidence="6">Alpha-carbonic anhydrase domain-containing protein</fullName>
    </recommendedName>
</protein>
<dbReference type="EMBL" id="JAMSHJ010000006">
    <property type="protein sequence ID" value="KAI5395715.1"/>
    <property type="molecule type" value="Genomic_DNA"/>
</dbReference>
<name>A0A9D4W4S6_PEA</name>
<evidence type="ECO:0000256" key="2">
    <source>
        <dbReference type="ARBA" id="ARBA00004470"/>
    </source>
</evidence>
<comment type="subcellular location">
    <subcellularLocation>
        <location evidence="2">Plastid</location>
        <location evidence="2">Chloroplast stroma</location>
    </subcellularLocation>
</comment>
<dbReference type="PROSITE" id="PS51144">
    <property type="entry name" value="ALPHA_CA_2"/>
    <property type="match status" value="1"/>
</dbReference>
<sequence length="269" mass="30525">MRPLSNLLILVTILLLSTKWTIAEEVADEHPFDYVEGSKKGPPFWGELNKDWAACKIGKMQSPIDLSSDRVRVVPESGILKRNYKPQNATLRNRGHDIQIKWVADAGSIVIDGIDFFLHQAHWHSPAEHTINGTKYDAELHMVHESAMINGKIQIVVIGVLYQFGPPDPLLEKLSKHIQSMVNTEAEMPMGVINPSEFPYRGNKYYRYTGSLTVPPCTEGVIWIMNQEIGHVSKEQVALLRDAVHDYATMNNRPLQLHNGRFVDFYDPK</sequence>
<evidence type="ECO:0000256" key="4">
    <source>
        <dbReference type="ARBA" id="ARBA00048348"/>
    </source>
</evidence>
<dbReference type="GO" id="GO:0004089">
    <property type="term" value="F:carbonate dehydratase activity"/>
    <property type="evidence" value="ECO:0007669"/>
    <property type="project" value="UniProtKB-EC"/>
</dbReference>
<dbReference type="Gramene" id="Psat06G0204600-T1">
    <property type="protein sequence ID" value="KAI5395715.1"/>
    <property type="gene ID" value="KIW84_062046"/>
</dbReference>
<evidence type="ECO:0000256" key="1">
    <source>
        <dbReference type="ARBA" id="ARBA00002904"/>
    </source>
</evidence>
<dbReference type="Proteomes" id="UP001058974">
    <property type="component" value="Chromosome 6"/>
</dbReference>
<dbReference type="AlphaFoldDB" id="A0A9D4W4S6"/>
<feature type="domain" description="Alpha-carbonic anhydrase" evidence="6">
    <location>
        <begin position="30"/>
        <end position="267"/>
    </location>
</feature>
<comment type="function">
    <text evidence="1">Reversible hydration of carbon dioxide.</text>
</comment>
<gene>
    <name evidence="7" type="ORF">KIW84_062046</name>
</gene>
<dbReference type="SMART" id="SM01057">
    <property type="entry name" value="Carb_anhydrase"/>
    <property type="match status" value="1"/>
</dbReference>
<accession>A0A9D4W4S6</accession>
<dbReference type="InterPro" id="IPR023561">
    <property type="entry name" value="Carbonic_anhydrase_a-class"/>
</dbReference>
<feature type="signal peptide" evidence="5">
    <location>
        <begin position="1"/>
        <end position="23"/>
    </location>
</feature>
<dbReference type="SUPFAM" id="SSF51069">
    <property type="entry name" value="Carbonic anhydrase"/>
    <property type="match status" value="1"/>
</dbReference>
<evidence type="ECO:0000313" key="7">
    <source>
        <dbReference type="EMBL" id="KAI5395715.1"/>
    </source>
</evidence>
<comment type="catalytic activity">
    <reaction evidence="4">
        <text>hydrogencarbonate + H(+) = CO2 + H2O</text>
        <dbReference type="Rhea" id="RHEA:10748"/>
        <dbReference type="ChEBI" id="CHEBI:15377"/>
        <dbReference type="ChEBI" id="CHEBI:15378"/>
        <dbReference type="ChEBI" id="CHEBI:16526"/>
        <dbReference type="ChEBI" id="CHEBI:17544"/>
        <dbReference type="EC" id="4.2.1.1"/>
    </reaction>
</comment>
<dbReference type="InterPro" id="IPR041891">
    <property type="entry name" value="Alpha_CA_prokaryot-like"/>
</dbReference>
<comment type="caution">
    <text evidence="7">The sequence shown here is derived from an EMBL/GenBank/DDBJ whole genome shotgun (WGS) entry which is preliminary data.</text>
</comment>
<dbReference type="InterPro" id="IPR001148">
    <property type="entry name" value="CA_dom"/>
</dbReference>
<dbReference type="GO" id="GO:0006730">
    <property type="term" value="P:one-carbon metabolic process"/>
    <property type="evidence" value="ECO:0007669"/>
    <property type="project" value="TreeGrafter"/>
</dbReference>
<dbReference type="InterPro" id="IPR036398">
    <property type="entry name" value="CA_dom_sf"/>
</dbReference>
<dbReference type="PANTHER" id="PTHR18952:SF201">
    <property type="entry name" value="CARBONIC ANHYDRASE"/>
    <property type="match status" value="1"/>
</dbReference>
<dbReference type="GO" id="GO:0009570">
    <property type="term" value="C:chloroplast stroma"/>
    <property type="evidence" value="ECO:0007669"/>
    <property type="project" value="UniProtKB-SubCell"/>
</dbReference>
<keyword evidence="8" id="KW-1185">Reference proteome</keyword>
<dbReference type="Pfam" id="PF00194">
    <property type="entry name" value="Carb_anhydrase"/>
    <property type="match status" value="1"/>
</dbReference>
<dbReference type="CDD" id="cd03124">
    <property type="entry name" value="alpha_CA_prokaryotic_like"/>
    <property type="match status" value="1"/>
</dbReference>
<dbReference type="Gene3D" id="3.10.200.10">
    <property type="entry name" value="Alpha carbonic anhydrase"/>
    <property type="match status" value="1"/>
</dbReference>
<reference evidence="7 8" key="1">
    <citation type="journal article" date="2022" name="Nat. Genet.">
        <title>Improved pea reference genome and pan-genome highlight genomic features and evolutionary characteristics.</title>
        <authorList>
            <person name="Yang T."/>
            <person name="Liu R."/>
            <person name="Luo Y."/>
            <person name="Hu S."/>
            <person name="Wang D."/>
            <person name="Wang C."/>
            <person name="Pandey M.K."/>
            <person name="Ge S."/>
            <person name="Xu Q."/>
            <person name="Li N."/>
            <person name="Li G."/>
            <person name="Huang Y."/>
            <person name="Saxena R.K."/>
            <person name="Ji Y."/>
            <person name="Li M."/>
            <person name="Yan X."/>
            <person name="He Y."/>
            <person name="Liu Y."/>
            <person name="Wang X."/>
            <person name="Xiang C."/>
            <person name="Varshney R.K."/>
            <person name="Ding H."/>
            <person name="Gao S."/>
            <person name="Zong X."/>
        </authorList>
    </citation>
    <scope>NUCLEOTIDE SEQUENCE [LARGE SCALE GENOMIC DNA]</scope>
    <source>
        <strain evidence="7 8">cv. Zhongwan 6</strain>
    </source>
</reference>
<dbReference type="Gramene" id="Psat6g075120.1">
    <property type="protein sequence ID" value="Psat6g075120.1.cds"/>
    <property type="gene ID" value="Psat6g075120"/>
</dbReference>
<evidence type="ECO:0000256" key="5">
    <source>
        <dbReference type="SAM" id="SignalP"/>
    </source>
</evidence>
<evidence type="ECO:0000313" key="8">
    <source>
        <dbReference type="Proteomes" id="UP001058974"/>
    </source>
</evidence>
<evidence type="ECO:0000259" key="6">
    <source>
        <dbReference type="PROSITE" id="PS51144"/>
    </source>
</evidence>
<proteinExistence type="inferred from homology"/>
<evidence type="ECO:0000256" key="3">
    <source>
        <dbReference type="ARBA" id="ARBA00006365"/>
    </source>
</evidence>